<protein>
    <submittedName>
        <fullName evidence="1">Uncharacterized protein</fullName>
    </submittedName>
</protein>
<keyword evidence="2" id="KW-1185">Reference proteome</keyword>
<name>A0A2T1N895_9FLAO</name>
<accession>A0A2T1N895</accession>
<dbReference type="EMBL" id="PXOQ01000009">
    <property type="protein sequence ID" value="PSG88072.1"/>
    <property type="molecule type" value="Genomic_DNA"/>
</dbReference>
<reference evidence="1 2" key="1">
    <citation type="submission" date="2018-03" db="EMBL/GenBank/DDBJ databases">
        <title>Mesoflavibacter sp. HG37 and Mesoflavibacter sp. HG96 sp.nov., two marine bacteria isolated from seawater of Western Pacific Ocean.</title>
        <authorList>
            <person name="Cheng H."/>
            <person name="Wu Y.-H."/>
            <person name="Guo L.-L."/>
            <person name="Xu X.-W."/>
        </authorList>
    </citation>
    <scope>NUCLEOTIDE SEQUENCE [LARGE SCALE GENOMIC DNA]</scope>
    <source>
        <strain evidence="1 2">KCTC 32269</strain>
    </source>
</reference>
<dbReference type="AlphaFoldDB" id="A0A2T1N895"/>
<evidence type="ECO:0000313" key="1">
    <source>
        <dbReference type="EMBL" id="PSG88072.1"/>
    </source>
</evidence>
<proteinExistence type="predicted"/>
<evidence type="ECO:0000313" key="2">
    <source>
        <dbReference type="Proteomes" id="UP000238426"/>
    </source>
</evidence>
<sequence>MLLTLSNLVLGQHETVKNTRTYISLKQYKKKYNQPLTKQDSIHFLIREGDTLVWDKNYIRPKGKSVPYEYKDDSFLKLYKEIAFRASKDSTKKSEPMRYWKNDLKIFISNSIDKKIKKDFFNFSKEISKNIDSLNIKQVKTVEESNFIIYLTGDFEYESRISNYKSTDYYMYWNGNSQIYKTTIRIIKEDNFNTSLLLNTMKDYFLKSLGHFELDYSLGCNNYFSGCQNGDVKLTKLDLELLRYHYSYGICKGTNIETFESQHEKAKEALKKHNHRVGFFHSY</sequence>
<organism evidence="1 2">
    <name type="scientific">Aurantibacter aestuarii</name>
    <dbReference type="NCBI Taxonomy" id="1266046"/>
    <lineage>
        <taxon>Bacteria</taxon>
        <taxon>Pseudomonadati</taxon>
        <taxon>Bacteroidota</taxon>
        <taxon>Flavobacteriia</taxon>
        <taxon>Flavobacteriales</taxon>
        <taxon>Flavobacteriaceae</taxon>
        <taxon>Aurantibacter</taxon>
    </lineage>
</organism>
<gene>
    <name evidence="1" type="ORF">C7H52_07140</name>
</gene>
<comment type="caution">
    <text evidence="1">The sequence shown here is derived from an EMBL/GenBank/DDBJ whole genome shotgun (WGS) entry which is preliminary data.</text>
</comment>
<dbReference type="Proteomes" id="UP000238426">
    <property type="component" value="Unassembled WGS sequence"/>
</dbReference>